<comment type="caution">
    <text evidence="3">The sequence shown here is derived from an EMBL/GenBank/DDBJ whole genome shotgun (WGS) entry which is preliminary data.</text>
</comment>
<evidence type="ECO:0000256" key="1">
    <source>
        <dbReference type="SAM" id="MobiDB-lite"/>
    </source>
</evidence>
<keyword evidence="4" id="KW-1185">Reference proteome</keyword>
<keyword evidence="2" id="KW-0732">Signal</keyword>
<feature type="compositionally biased region" description="Polar residues" evidence="1">
    <location>
        <begin position="398"/>
        <end position="408"/>
    </location>
</feature>
<gene>
    <name evidence="3" type="ORF">B0H15DRAFT_957495</name>
</gene>
<dbReference type="AlphaFoldDB" id="A0AAD6XLH1"/>
<dbReference type="EMBL" id="JARJCN010000123">
    <property type="protein sequence ID" value="KAJ7071814.1"/>
    <property type="molecule type" value="Genomic_DNA"/>
</dbReference>
<feature type="region of interest" description="Disordered" evidence="1">
    <location>
        <begin position="161"/>
        <end position="203"/>
    </location>
</feature>
<accession>A0AAD6XLH1</accession>
<evidence type="ECO:0000256" key="2">
    <source>
        <dbReference type="SAM" id="SignalP"/>
    </source>
</evidence>
<dbReference type="Proteomes" id="UP001222325">
    <property type="component" value="Unassembled WGS sequence"/>
</dbReference>
<reference evidence="3" key="1">
    <citation type="submission" date="2023-03" db="EMBL/GenBank/DDBJ databases">
        <title>Massive genome expansion in bonnet fungi (Mycena s.s.) driven by repeated elements and novel gene families across ecological guilds.</title>
        <authorList>
            <consortium name="Lawrence Berkeley National Laboratory"/>
            <person name="Harder C.B."/>
            <person name="Miyauchi S."/>
            <person name="Viragh M."/>
            <person name="Kuo A."/>
            <person name="Thoen E."/>
            <person name="Andreopoulos B."/>
            <person name="Lu D."/>
            <person name="Skrede I."/>
            <person name="Drula E."/>
            <person name="Henrissat B."/>
            <person name="Morin E."/>
            <person name="Kohler A."/>
            <person name="Barry K."/>
            <person name="LaButti K."/>
            <person name="Morin E."/>
            <person name="Salamov A."/>
            <person name="Lipzen A."/>
            <person name="Mereny Z."/>
            <person name="Hegedus B."/>
            <person name="Baldrian P."/>
            <person name="Stursova M."/>
            <person name="Weitz H."/>
            <person name="Taylor A."/>
            <person name="Grigoriev I.V."/>
            <person name="Nagy L.G."/>
            <person name="Martin F."/>
            <person name="Kauserud H."/>
        </authorList>
    </citation>
    <scope>NUCLEOTIDE SEQUENCE</scope>
    <source>
        <strain evidence="3">CBHHK173m</strain>
    </source>
</reference>
<feature type="signal peptide" evidence="2">
    <location>
        <begin position="1"/>
        <end position="16"/>
    </location>
</feature>
<sequence>MSEFAWVWIGEAVAVALRRFLLPLRALGDGRENKTKNMKLGVKSRPAPSSLDSWHDDTSVAEGIVKDALPTPLRAPAVRRPATAVPHAHRCPRLRGSGNACGSASWGADVALAAASPSTPALVVFNLTSRKSRHAPLAAPATALLRDLECFGSCPRNTAMYPPPSSLASPHRARLRSPRDAAVADPGADSTADAPDGDGRRRLDAREPATMGLCCRNVQAALLVLHVTMSHAPTQPRPLPPPSIPSIVPLAPLPSANRTPHAAPPSDLGAAHAAPPVTPRFGVHARFLLVMWRLRVPRRARQSANAQVARSSTAARRALRVPTVRIAIPDPGGAFGRPPGANSSCANGAVLVLLPACALPTPSTAPPRAARAELPANPRVACPRGSGLWRWKRPRSARQASSVPSRAH</sequence>
<evidence type="ECO:0000313" key="4">
    <source>
        <dbReference type="Proteomes" id="UP001222325"/>
    </source>
</evidence>
<evidence type="ECO:0000313" key="3">
    <source>
        <dbReference type="EMBL" id="KAJ7071814.1"/>
    </source>
</evidence>
<protein>
    <submittedName>
        <fullName evidence="3">Uncharacterized protein</fullName>
    </submittedName>
</protein>
<feature type="region of interest" description="Disordered" evidence="1">
    <location>
        <begin position="384"/>
        <end position="408"/>
    </location>
</feature>
<feature type="compositionally biased region" description="Low complexity" evidence="1">
    <location>
        <begin position="245"/>
        <end position="256"/>
    </location>
</feature>
<proteinExistence type="predicted"/>
<organism evidence="3 4">
    <name type="scientific">Mycena belliarum</name>
    <dbReference type="NCBI Taxonomy" id="1033014"/>
    <lineage>
        <taxon>Eukaryota</taxon>
        <taxon>Fungi</taxon>
        <taxon>Dikarya</taxon>
        <taxon>Basidiomycota</taxon>
        <taxon>Agaricomycotina</taxon>
        <taxon>Agaricomycetes</taxon>
        <taxon>Agaricomycetidae</taxon>
        <taxon>Agaricales</taxon>
        <taxon>Marasmiineae</taxon>
        <taxon>Mycenaceae</taxon>
        <taxon>Mycena</taxon>
    </lineage>
</organism>
<feature type="compositionally biased region" description="Pro residues" evidence="1">
    <location>
        <begin position="235"/>
        <end position="244"/>
    </location>
</feature>
<name>A0AAD6XLH1_9AGAR</name>
<feature type="chain" id="PRO_5042152231" evidence="2">
    <location>
        <begin position="17"/>
        <end position="408"/>
    </location>
</feature>
<feature type="region of interest" description="Disordered" evidence="1">
    <location>
        <begin position="232"/>
        <end position="270"/>
    </location>
</feature>